<feature type="signal peptide" evidence="1">
    <location>
        <begin position="1"/>
        <end position="23"/>
    </location>
</feature>
<feature type="chain" id="PRO_5013223494" description="PQQ-like domain-containing protein" evidence="1">
    <location>
        <begin position="24"/>
        <end position="359"/>
    </location>
</feature>
<dbReference type="AlphaFoldDB" id="A0A1M6V844"/>
<keyword evidence="3" id="KW-1185">Reference proteome</keyword>
<accession>A0A1M6V844</accession>
<dbReference type="Proteomes" id="UP000183997">
    <property type="component" value="Unassembled WGS sequence"/>
</dbReference>
<dbReference type="RefSeq" id="WP_072916142.1">
    <property type="nucleotide sequence ID" value="NZ_FRAR01000023.1"/>
</dbReference>
<protein>
    <recommendedName>
        <fullName evidence="4">PQQ-like domain-containing protein</fullName>
    </recommendedName>
</protein>
<evidence type="ECO:0000313" key="3">
    <source>
        <dbReference type="Proteomes" id="UP000183997"/>
    </source>
</evidence>
<proteinExistence type="predicted"/>
<keyword evidence="1" id="KW-0732">Signal</keyword>
<organism evidence="2 3">
    <name type="scientific">Desulforamulus aeronauticus DSM 10349</name>
    <dbReference type="NCBI Taxonomy" id="1121421"/>
    <lineage>
        <taxon>Bacteria</taxon>
        <taxon>Bacillati</taxon>
        <taxon>Bacillota</taxon>
        <taxon>Clostridia</taxon>
        <taxon>Eubacteriales</taxon>
        <taxon>Peptococcaceae</taxon>
        <taxon>Desulforamulus</taxon>
    </lineage>
</organism>
<evidence type="ECO:0000313" key="2">
    <source>
        <dbReference type="EMBL" id="SHK77667.1"/>
    </source>
</evidence>
<evidence type="ECO:0000256" key="1">
    <source>
        <dbReference type="SAM" id="SignalP"/>
    </source>
</evidence>
<dbReference type="SUPFAM" id="SSF63829">
    <property type="entry name" value="Calcium-dependent phosphotriesterase"/>
    <property type="match status" value="1"/>
</dbReference>
<evidence type="ECO:0008006" key="4">
    <source>
        <dbReference type="Google" id="ProtNLM"/>
    </source>
</evidence>
<dbReference type="EMBL" id="FRAR01000023">
    <property type="protein sequence ID" value="SHK77667.1"/>
    <property type="molecule type" value="Genomic_DNA"/>
</dbReference>
<reference evidence="3" key="1">
    <citation type="submission" date="2016-11" db="EMBL/GenBank/DDBJ databases">
        <authorList>
            <person name="Varghese N."/>
            <person name="Submissions S."/>
        </authorList>
    </citation>
    <scope>NUCLEOTIDE SEQUENCE [LARGE SCALE GENOMIC DNA]</scope>
    <source>
        <strain evidence="3">DSM 10349</strain>
    </source>
</reference>
<sequence length="359" mass="38956">MNKKLLALVLVAGISFGTLPAAAEDIMPPELLQQLNQQSGQVNQEISLQLASDYLDNITWNLPWNVQKISNGNLLLCRVGAWDPGVIEVTALGAEVWSYHGIQANSAVRLSNGNTLVADSGAPGAPFVPRVLELNSEGKKVWEYVLPSVASAPRYAERLKNGNTLVVLPFEVREVTPDKKVVWQYGLGKPGKPGAAGYLTQPVRAHRLDNGNTLLVDKGYAKNGRVLEISPAKQIVWQFAATSSSAQEGDRPPALVQPLDALRLQDGSTLVTDKKQDMLFLVDAAGQIVEVKTWVDLYKSAPVTDLWFAEPREDGNVLLAATMVTGRSRVAEVVGNSMKVVWLKNQPESNMENISGNGE</sequence>
<dbReference type="STRING" id="1121421.SAMN02745123_03103"/>
<name>A0A1M6V844_9FIRM</name>
<gene>
    <name evidence="2" type="ORF">SAMN02745123_03103</name>
</gene>